<dbReference type="RefSeq" id="WP_379816419.1">
    <property type="nucleotide sequence ID" value="NZ_JBHUDZ010000007.1"/>
</dbReference>
<comment type="caution">
    <text evidence="3">The sequence shown here is derived from an EMBL/GenBank/DDBJ whole genome shotgun (WGS) entry which is preliminary data.</text>
</comment>
<evidence type="ECO:0000259" key="2">
    <source>
        <dbReference type="PROSITE" id="PS50110"/>
    </source>
</evidence>
<accession>A0ABW4HA42</accession>
<dbReference type="PROSITE" id="PS50110">
    <property type="entry name" value="RESPONSE_REGULATORY"/>
    <property type="match status" value="1"/>
</dbReference>
<protein>
    <submittedName>
        <fullName evidence="3">Response regulator</fullName>
    </submittedName>
</protein>
<gene>
    <name evidence="3" type="ORF">ACFSC2_05575</name>
</gene>
<keyword evidence="1" id="KW-0597">Phosphoprotein</keyword>
<evidence type="ECO:0000313" key="4">
    <source>
        <dbReference type="Proteomes" id="UP001597138"/>
    </source>
</evidence>
<dbReference type="InterPro" id="IPR001789">
    <property type="entry name" value="Sig_transdc_resp-reg_receiver"/>
</dbReference>
<dbReference type="SUPFAM" id="SSF52172">
    <property type="entry name" value="CheY-like"/>
    <property type="match status" value="1"/>
</dbReference>
<evidence type="ECO:0000256" key="1">
    <source>
        <dbReference type="PROSITE-ProRule" id="PRU00169"/>
    </source>
</evidence>
<feature type="modified residue" description="4-aspartylphosphate" evidence="1">
    <location>
        <position position="82"/>
    </location>
</feature>
<dbReference type="InterPro" id="IPR052893">
    <property type="entry name" value="TCS_response_regulator"/>
</dbReference>
<feature type="domain" description="Response regulatory" evidence="2">
    <location>
        <begin position="30"/>
        <end position="149"/>
    </location>
</feature>
<dbReference type="PANTHER" id="PTHR44520:SF2">
    <property type="entry name" value="RESPONSE REGULATOR RCP1"/>
    <property type="match status" value="1"/>
</dbReference>
<evidence type="ECO:0000313" key="3">
    <source>
        <dbReference type="EMBL" id="MFD1602208.1"/>
    </source>
</evidence>
<dbReference type="InterPro" id="IPR011006">
    <property type="entry name" value="CheY-like_superfamily"/>
</dbReference>
<dbReference type="SMART" id="SM00448">
    <property type="entry name" value="REC"/>
    <property type="match status" value="1"/>
</dbReference>
<dbReference type="PANTHER" id="PTHR44520">
    <property type="entry name" value="RESPONSE REGULATOR RCP1-RELATED"/>
    <property type="match status" value="1"/>
</dbReference>
<organism evidence="3 4">
    <name type="scientific">Flavobacterium artemisiae</name>
    <dbReference type="NCBI Taxonomy" id="2126556"/>
    <lineage>
        <taxon>Bacteria</taxon>
        <taxon>Pseudomonadati</taxon>
        <taxon>Bacteroidota</taxon>
        <taxon>Flavobacteriia</taxon>
        <taxon>Flavobacteriales</taxon>
        <taxon>Flavobacteriaceae</taxon>
        <taxon>Flavobacterium</taxon>
    </lineage>
</organism>
<reference evidence="4" key="1">
    <citation type="journal article" date="2019" name="Int. J. Syst. Evol. Microbiol.">
        <title>The Global Catalogue of Microorganisms (GCM) 10K type strain sequencing project: providing services to taxonomists for standard genome sequencing and annotation.</title>
        <authorList>
            <consortium name="The Broad Institute Genomics Platform"/>
            <consortium name="The Broad Institute Genome Sequencing Center for Infectious Disease"/>
            <person name="Wu L."/>
            <person name="Ma J."/>
        </authorList>
    </citation>
    <scope>NUCLEOTIDE SEQUENCE [LARGE SCALE GENOMIC DNA]</scope>
    <source>
        <strain evidence="4">CCUG 70865</strain>
    </source>
</reference>
<dbReference type="Gene3D" id="3.40.50.2300">
    <property type="match status" value="1"/>
</dbReference>
<dbReference type="EMBL" id="JBHUDZ010000007">
    <property type="protein sequence ID" value="MFD1602208.1"/>
    <property type="molecule type" value="Genomic_DNA"/>
</dbReference>
<dbReference type="Pfam" id="PF00072">
    <property type="entry name" value="Response_reg"/>
    <property type="match status" value="1"/>
</dbReference>
<proteinExistence type="predicted"/>
<dbReference type="Proteomes" id="UP001597138">
    <property type="component" value="Unassembled WGS sequence"/>
</dbReference>
<sequence>MSVICTNSNYKPFFTFFKNTTKFKTMVYKNILQIDDDMDDCEFFMDAVHAISSASYTGIQNPLIALQKLINMEVIPDVIFLDLNMPLMSGFEFLTEIKKRENVKNIPVIIFSTSQYDEIKIKAKNHGASDYISKPNNFDELKKILTHYIA</sequence>
<name>A0ABW4HA42_9FLAO</name>
<keyword evidence="4" id="KW-1185">Reference proteome</keyword>